<sequence>MQKCFTSLFFFFLYTKQNKTMALSHSPPFSRSSFSISTSTKTKTKTQNPTLSPSSFRTTPAPPLPIHVPRVVPFLSDGFVGSLKPTPSPKPYVRKDTCLVVPPPRGRKPLAVVKFLGGAFVGAVPEVTYGHLMELLAREGYLVISVPYNVTFNHEMAARQVYERFHACFDGLLESGLPDASISPLEISGLPLYSVGHSNGALLQLLVGSYFDEKLPQANAIVSFNNKPATEAVPYFEQLGPFMSQVLPVVESIPVYSMATSASESTLKALMDTAGSVIQEIDKEAFLSLTKFADQLPSVFNQVREGTSEFKPTPPENREFFKKSYCVPRTLLVKFSTDAIDESDTIEEVLLPRVESFGGKIEKITLSGNHLTPCFQDLKWPVGPLYTPADALAQSLKSLSLNETRVLSRTITDWFKSLDIDS</sequence>
<keyword evidence="2" id="KW-0396">Initiation factor</keyword>
<dbReference type="InterPro" id="IPR010765">
    <property type="entry name" value="DUF1350"/>
</dbReference>
<dbReference type="Gene3D" id="3.40.50.1820">
    <property type="entry name" value="alpha/beta hydrolase"/>
    <property type="match status" value="1"/>
</dbReference>
<comment type="caution">
    <text evidence="2">The sequence shown here is derived from an EMBL/GenBank/DDBJ whole genome shotgun (WGS) entry which is preliminary data.</text>
</comment>
<proteinExistence type="predicted"/>
<feature type="compositionally biased region" description="Low complexity" evidence="1">
    <location>
        <begin position="24"/>
        <end position="50"/>
    </location>
</feature>
<evidence type="ECO:0000313" key="3">
    <source>
        <dbReference type="Proteomes" id="UP001140206"/>
    </source>
</evidence>
<accession>A0AAV8CZ34</accession>
<keyword evidence="2" id="KW-0648">Protein biosynthesis</keyword>
<dbReference type="Proteomes" id="UP001140206">
    <property type="component" value="Chromosome 4"/>
</dbReference>
<dbReference type="PANTHER" id="PTHR34127:SF3">
    <property type="entry name" value="INITIATION FACTOR 4F SUBUNIT (DUF1350)"/>
    <property type="match status" value="1"/>
</dbReference>
<feature type="region of interest" description="Disordered" evidence="1">
    <location>
        <begin position="23"/>
        <end position="59"/>
    </location>
</feature>
<dbReference type="Pfam" id="PF07082">
    <property type="entry name" value="DUF1350"/>
    <property type="match status" value="1"/>
</dbReference>
<organism evidence="2 3">
    <name type="scientific">Rhynchospora pubera</name>
    <dbReference type="NCBI Taxonomy" id="906938"/>
    <lineage>
        <taxon>Eukaryota</taxon>
        <taxon>Viridiplantae</taxon>
        <taxon>Streptophyta</taxon>
        <taxon>Embryophyta</taxon>
        <taxon>Tracheophyta</taxon>
        <taxon>Spermatophyta</taxon>
        <taxon>Magnoliopsida</taxon>
        <taxon>Liliopsida</taxon>
        <taxon>Poales</taxon>
        <taxon>Cyperaceae</taxon>
        <taxon>Cyperoideae</taxon>
        <taxon>Rhynchosporeae</taxon>
        <taxon>Rhynchospora</taxon>
    </lineage>
</organism>
<evidence type="ECO:0000313" key="2">
    <source>
        <dbReference type="EMBL" id="KAJ4761099.1"/>
    </source>
</evidence>
<reference evidence="2" key="1">
    <citation type="submission" date="2022-08" db="EMBL/GenBank/DDBJ databases">
        <authorList>
            <person name="Marques A."/>
        </authorList>
    </citation>
    <scope>NUCLEOTIDE SEQUENCE</scope>
    <source>
        <strain evidence="2">RhyPub2mFocal</strain>
        <tissue evidence="2">Leaves</tissue>
    </source>
</reference>
<name>A0AAV8CZ34_9POAL</name>
<dbReference type="InterPro" id="IPR029058">
    <property type="entry name" value="AB_hydrolase_fold"/>
</dbReference>
<dbReference type="AlphaFoldDB" id="A0AAV8CZ34"/>
<evidence type="ECO:0000256" key="1">
    <source>
        <dbReference type="SAM" id="MobiDB-lite"/>
    </source>
</evidence>
<dbReference type="SUPFAM" id="SSF53474">
    <property type="entry name" value="alpha/beta-Hydrolases"/>
    <property type="match status" value="1"/>
</dbReference>
<dbReference type="GO" id="GO:0003743">
    <property type="term" value="F:translation initiation factor activity"/>
    <property type="evidence" value="ECO:0007669"/>
    <property type="project" value="UniProtKB-KW"/>
</dbReference>
<protein>
    <submittedName>
        <fullName evidence="2">Initiation factor 4F subunit (DUF1350)</fullName>
    </submittedName>
</protein>
<dbReference type="EMBL" id="JAMFTS010000004">
    <property type="protein sequence ID" value="KAJ4761099.1"/>
    <property type="molecule type" value="Genomic_DNA"/>
</dbReference>
<dbReference type="PANTHER" id="PTHR34127">
    <property type="entry name" value="OS04G0405600 PROTEIN"/>
    <property type="match status" value="1"/>
</dbReference>
<keyword evidence="3" id="KW-1185">Reference proteome</keyword>
<gene>
    <name evidence="2" type="ORF">LUZ62_071474</name>
</gene>